<evidence type="ECO:0000256" key="8">
    <source>
        <dbReference type="ARBA" id="ARBA00022884"/>
    </source>
</evidence>
<dbReference type="InterPro" id="IPR042173">
    <property type="entry name" value="RNase_J_2"/>
</dbReference>
<feature type="binding site" evidence="12">
    <location>
        <position position="92"/>
    </location>
    <ligand>
        <name>Zn(2+)</name>
        <dbReference type="ChEBI" id="CHEBI:29105"/>
        <label>1</label>
        <note>catalytic</note>
    </ligand>
</feature>
<evidence type="ECO:0000256" key="6">
    <source>
        <dbReference type="ARBA" id="ARBA00022833"/>
    </source>
</evidence>
<evidence type="ECO:0000256" key="7">
    <source>
        <dbReference type="ARBA" id="ARBA00022839"/>
    </source>
</evidence>
<dbReference type="InterPro" id="IPR001279">
    <property type="entry name" value="Metallo-B-lactamas"/>
</dbReference>
<dbReference type="AlphaFoldDB" id="A0A420ZD89"/>
<dbReference type="InterPro" id="IPR041636">
    <property type="entry name" value="RNase_J_C"/>
</dbReference>
<comment type="function">
    <text evidence="9">An RNase that has 5'-3' exonuclease and possibly endonuclease activity. Involved in maturation of rRNA and in some organisms also mRNA maturation and/or decay.</text>
</comment>
<keyword evidence="4 9" id="KW-0255">Endonuclease</keyword>
<feature type="active site" description="Proton acceptor" evidence="10">
    <location>
        <position position="382"/>
    </location>
</feature>
<evidence type="ECO:0000256" key="3">
    <source>
        <dbReference type="ARBA" id="ARBA00022723"/>
    </source>
</evidence>
<feature type="binding site" evidence="12">
    <location>
        <position position="62"/>
    </location>
    <ligand>
        <name>Ca(2+)</name>
        <dbReference type="ChEBI" id="CHEBI:29108"/>
    </ligand>
</feature>
<comment type="caution">
    <text evidence="9">Lacks conserved residue(s) required for the propagation of feature annotation.</text>
</comment>
<dbReference type="NCBIfam" id="TIGR00649">
    <property type="entry name" value="MG423"/>
    <property type="match status" value="1"/>
</dbReference>
<gene>
    <name evidence="9" type="primary">rnj</name>
    <name evidence="14" type="ORF">DRH29_00985</name>
</gene>
<evidence type="ECO:0000256" key="10">
    <source>
        <dbReference type="PIRSR" id="PIRSR004803-1"/>
    </source>
</evidence>
<evidence type="ECO:0000256" key="2">
    <source>
        <dbReference type="ARBA" id="ARBA00022722"/>
    </source>
</evidence>
<dbReference type="Proteomes" id="UP000281261">
    <property type="component" value="Unassembled WGS sequence"/>
</dbReference>
<keyword evidence="2 9" id="KW-0540">Nuclease</keyword>
<dbReference type="InterPro" id="IPR011108">
    <property type="entry name" value="RMMBL"/>
</dbReference>
<evidence type="ECO:0000256" key="11">
    <source>
        <dbReference type="PIRSR" id="PIRSR004803-2"/>
    </source>
</evidence>
<dbReference type="Pfam" id="PF00753">
    <property type="entry name" value="Lactamase_B"/>
    <property type="match status" value="1"/>
</dbReference>
<evidence type="ECO:0000256" key="12">
    <source>
        <dbReference type="PIRSR" id="PIRSR004803-3"/>
    </source>
</evidence>
<evidence type="ECO:0000256" key="9">
    <source>
        <dbReference type="HAMAP-Rule" id="MF_01491"/>
    </source>
</evidence>
<evidence type="ECO:0000256" key="1">
    <source>
        <dbReference type="ARBA" id="ARBA00022490"/>
    </source>
</evidence>
<dbReference type="SMART" id="SM00849">
    <property type="entry name" value="Lactamase_B"/>
    <property type="match status" value="1"/>
</dbReference>
<dbReference type="Pfam" id="PF22505">
    <property type="entry name" value="RNase_J_b_CASP"/>
    <property type="match status" value="1"/>
</dbReference>
<dbReference type="Gene3D" id="3.40.50.10710">
    <property type="entry name" value="Metallo-hydrolase/oxidoreductase"/>
    <property type="match status" value="1"/>
</dbReference>
<feature type="active site" description="Proton donor" evidence="10">
    <location>
        <position position="209"/>
    </location>
</feature>
<keyword evidence="3 12" id="KW-0479">Metal-binding</keyword>
<proteinExistence type="inferred from homology"/>
<comment type="caution">
    <text evidence="14">The sequence shown here is derived from an EMBL/GenBank/DDBJ whole genome shotgun (WGS) entry which is preliminary data.</text>
</comment>
<comment type="similarity">
    <text evidence="9">Belongs to the metallo-beta-lactamase superfamily. RNA-metabolizing metallo-beta-lactamase-like family. Bacterial RNase J subfamily.</text>
</comment>
<comment type="cofactor">
    <cofactor evidence="12">
        <name>Zn(2+)</name>
        <dbReference type="ChEBI" id="CHEBI:29105"/>
    </cofactor>
    <text evidence="12">Binds 2 Zn(2+) ions per subunit. It is not clear if Zn(2+) or Mg(2+) is physiologically important.</text>
</comment>
<dbReference type="GO" id="GO:0006364">
    <property type="term" value="P:rRNA processing"/>
    <property type="evidence" value="ECO:0007669"/>
    <property type="project" value="UniProtKB-UniRule"/>
</dbReference>
<dbReference type="InterPro" id="IPR036866">
    <property type="entry name" value="RibonucZ/Hydroxyglut_hydro"/>
</dbReference>
<dbReference type="GO" id="GO:0003723">
    <property type="term" value="F:RNA binding"/>
    <property type="evidence" value="ECO:0007669"/>
    <property type="project" value="UniProtKB-UniRule"/>
</dbReference>
<feature type="domain" description="Metallo-beta-lactamase" evidence="13">
    <location>
        <begin position="34"/>
        <end position="232"/>
    </location>
</feature>
<accession>A0A420ZD89</accession>
<dbReference type="CDD" id="cd07714">
    <property type="entry name" value="RNaseJ_MBL-fold"/>
    <property type="match status" value="1"/>
</dbReference>
<feature type="binding site" evidence="12">
    <location>
        <position position="87"/>
    </location>
    <ligand>
        <name>Zn(2+)</name>
        <dbReference type="ChEBI" id="CHEBI:29105"/>
        <label>1</label>
        <note>catalytic</note>
    </ligand>
</feature>
<dbReference type="GO" id="GO:0004521">
    <property type="term" value="F:RNA endonuclease activity"/>
    <property type="evidence" value="ECO:0007669"/>
    <property type="project" value="UniProtKB-UniRule"/>
</dbReference>
<dbReference type="PANTHER" id="PTHR43694">
    <property type="entry name" value="RIBONUCLEASE J"/>
    <property type="match status" value="1"/>
</dbReference>
<evidence type="ECO:0000256" key="5">
    <source>
        <dbReference type="ARBA" id="ARBA00022801"/>
    </source>
</evidence>
<feature type="binding site" evidence="12">
    <location>
        <position position="404"/>
    </location>
    <ligand>
        <name>Zn(2+)</name>
        <dbReference type="ChEBI" id="CHEBI:29105"/>
        <label>1</label>
        <note>catalytic</note>
    </ligand>
</feature>
<dbReference type="GO" id="GO:0008270">
    <property type="term" value="F:zinc ion binding"/>
    <property type="evidence" value="ECO:0007669"/>
    <property type="project" value="InterPro"/>
</dbReference>
<keyword evidence="1 9" id="KW-0963">Cytoplasm</keyword>
<keyword evidence="7 9" id="KW-0269">Exonuclease</keyword>
<keyword evidence="12" id="KW-0106">Calcium</keyword>
<dbReference type="HAMAP" id="MF_01491">
    <property type="entry name" value="RNase_J_bact"/>
    <property type="match status" value="1"/>
</dbReference>
<keyword evidence="6 12" id="KW-0862">Zinc</keyword>
<feature type="binding site" evidence="12">
    <location>
        <position position="64"/>
    </location>
    <ligand>
        <name>Ca(2+)</name>
        <dbReference type="ChEBI" id="CHEBI:29108"/>
    </ligand>
</feature>
<dbReference type="Pfam" id="PF17770">
    <property type="entry name" value="RNase_J_C"/>
    <property type="match status" value="1"/>
</dbReference>
<evidence type="ECO:0000259" key="13">
    <source>
        <dbReference type="SMART" id="SM00849"/>
    </source>
</evidence>
<feature type="binding site" evidence="12">
    <location>
        <position position="89"/>
    </location>
    <ligand>
        <name>Zn(2+)</name>
        <dbReference type="ChEBI" id="CHEBI:29105"/>
        <label>1</label>
        <note>catalytic</note>
    </ligand>
</feature>
<dbReference type="PIRSF" id="PIRSF004803">
    <property type="entry name" value="RnjA"/>
    <property type="match status" value="1"/>
</dbReference>
<dbReference type="Gene3D" id="3.60.15.10">
    <property type="entry name" value="Ribonuclease Z/Hydroxyacylglutathione hydrolase-like"/>
    <property type="match status" value="1"/>
</dbReference>
<feature type="binding site" evidence="11">
    <location>
        <begin position="378"/>
        <end position="382"/>
    </location>
    <ligand>
        <name>substrate</name>
    </ligand>
</feature>
<feature type="binding site" evidence="12">
    <location>
        <position position="155"/>
    </location>
    <ligand>
        <name>Zn(2+)</name>
        <dbReference type="ChEBI" id="CHEBI:29105"/>
        <label>1</label>
        <note>catalytic</note>
    </ligand>
</feature>
<name>A0A420ZD89_UNCK3</name>
<evidence type="ECO:0000313" key="14">
    <source>
        <dbReference type="EMBL" id="RLC37655.1"/>
    </source>
</evidence>
<dbReference type="EMBL" id="QMNG01000002">
    <property type="protein sequence ID" value="RLC37655.1"/>
    <property type="molecule type" value="Genomic_DNA"/>
</dbReference>
<comment type="subcellular location">
    <subcellularLocation>
        <location evidence="9">Cytoplasm</location>
    </subcellularLocation>
</comment>
<sequence length="570" mass="63761">MRNKKGQKAQKIFPRQSSGSALKIIPLGGVGEMGKNMIAVECGDDIVVIECGLMFPDETMLGIDKIIPDVTYLEQNKKKLRGFVITHGHEDHTGAIPYIVPKLGAPVFAPKLAAALIKTNLEEFPNAKGVKINTYKPNDKIRLGRFTVSFFRVNHSIPDSFGIIIDTPEGRILHTGDFKFDPTPPDGIKADYDKLKKIGKERPLLLMSESTNVHHPGRTPSEQVIIDVFMDIFAKTRGRLIVSSFASRIDRMQHVVAAAVKYKRKIAIAGRSMIKYFDAARKLGYIKYPKDILIRLNQIKNYPDHQIVILSTGSQGQEGSALQRMAFGEHKQVKIKKGDTVIVSSSPIPGNENSINAVINNLCRVGADVIFDKIMQVHVTGHAYRDEMKMMLEMVKPKFFIPVHGDYHMLVAHSKLAAETGVNPNNIFVIEDGDVVEFKKSKAHKAKQRVHVGSILVDGLGVGDVKEIVLRDRKTMGAEGVVMIVVIVNKKGKLIGNPDIISRGFVYMRDNTKMIGKTRDYIKRVFEKHTSNKLPDDWTNIKTKLRESVGDYLFKETERRPLILPIVIEV</sequence>
<dbReference type="InterPro" id="IPR030854">
    <property type="entry name" value="RNase_J_bac"/>
</dbReference>
<organism evidence="14 15">
    <name type="scientific">candidate division Kazan bacterium</name>
    <dbReference type="NCBI Taxonomy" id="2202143"/>
    <lineage>
        <taxon>Bacteria</taxon>
        <taxon>Bacteria division Kazan-3B-28</taxon>
    </lineage>
</organism>
<evidence type="ECO:0000313" key="15">
    <source>
        <dbReference type="Proteomes" id="UP000281261"/>
    </source>
</evidence>
<dbReference type="Pfam" id="PF07521">
    <property type="entry name" value="RMMBL"/>
    <property type="match status" value="1"/>
</dbReference>
<comment type="cofactor">
    <cofactor evidence="12">
        <name>Ca(2+)</name>
        <dbReference type="ChEBI" id="CHEBI:29108"/>
    </cofactor>
    <text evidence="12">Binds 1 Ca(2+) cation per subunit. Seen in 1 crystal structure, it is not clear if it is physiologically important.</text>
</comment>
<dbReference type="InterPro" id="IPR004613">
    <property type="entry name" value="RNase_J"/>
</dbReference>
<dbReference type="SUPFAM" id="SSF56281">
    <property type="entry name" value="Metallo-hydrolase/oxidoreductase"/>
    <property type="match status" value="1"/>
</dbReference>
<keyword evidence="8 9" id="KW-0694">RNA-binding</keyword>
<feature type="binding site" evidence="12">
    <location>
        <position position="91"/>
    </location>
    <ligand>
        <name>Zn(2+)</name>
        <dbReference type="ChEBI" id="CHEBI:29105"/>
        <label>1</label>
        <note>catalytic</note>
    </ligand>
</feature>
<dbReference type="EC" id="3.1.-.-" evidence="9"/>
<protein>
    <recommendedName>
        <fullName evidence="9">Ribonuclease J</fullName>
        <shortName evidence="9">RNase J</shortName>
        <ecNumber evidence="9">3.1.-.-</ecNumber>
    </recommendedName>
</protein>
<dbReference type="InterPro" id="IPR055132">
    <property type="entry name" value="RNase_J_b_CASP"/>
</dbReference>
<reference evidence="14 15" key="1">
    <citation type="submission" date="2018-06" db="EMBL/GenBank/DDBJ databases">
        <title>Extensive metabolic versatility and redundancy in microbially diverse, dynamic hydrothermal sediments.</title>
        <authorList>
            <person name="Dombrowski N."/>
            <person name="Teske A."/>
            <person name="Baker B.J."/>
        </authorList>
    </citation>
    <scope>NUCLEOTIDE SEQUENCE [LARGE SCALE GENOMIC DNA]</scope>
    <source>
        <strain evidence="14">B79_G16</strain>
    </source>
</reference>
<dbReference type="GO" id="GO:0005737">
    <property type="term" value="C:cytoplasm"/>
    <property type="evidence" value="ECO:0007669"/>
    <property type="project" value="UniProtKB-SubCell"/>
</dbReference>
<dbReference type="PANTHER" id="PTHR43694:SF1">
    <property type="entry name" value="RIBONUCLEASE J"/>
    <property type="match status" value="1"/>
</dbReference>
<evidence type="ECO:0000256" key="4">
    <source>
        <dbReference type="ARBA" id="ARBA00022759"/>
    </source>
</evidence>
<feature type="binding site" evidence="12">
    <location>
        <position position="177"/>
    </location>
    <ligand>
        <name>Zn(2+)</name>
        <dbReference type="ChEBI" id="CHEBI:29105"/>
        <label>1</label>
        <note>catalytic</note>
    </ligand>
</feature>
<dbReference type="Gene3D" id="3.10.20.580">
    <property type="match status" value="1"/>
</dbReference>
<dbReference type="GO" id="GO:0004534">
    <property type="term" value="F:5'-3' RNA exonuclease activity"/>
    <property type="evidence" value="ECO:0007669"/>
    <property type="project" value="UniProtKB-UniRule"/>
</dbReference>
<comment type="subunit">
    <text evidence="9">Homodimer, may be a subunit of the RNA degradosome.</text>
</comment>
<keyword evidence="9" id="KW-0698">rRNA processing</keyword>
<keyword evidence="5 9" id="KW-0378">Hydrolase</keyword>
<feature type="binding site" evidence="12">
    <location>
        <position position="458"/>
    </location>
    <ligand>
        <name>Ca(2+)</name>
        <dbReference type="ChEBI" id="CHEBI:29108"/>
    </ligand>
</feature>